<evidence type="ECO:0000313" key="2">
    <source>
        <dbReference type="Proteomes" id="UP000811255"/>
    </source>
</evidence>
<protein>
    <submittedName>
        <fullName evidence="1">MarR family winged helix-turn-helix transcriptional regulator</fullName>
    </submittedName>
</protein>
<proteinExistence type="predicted"/>
<evidence type="ECO:0000313" key="1">
    <source>
        <dbReference type="EMBL" id="MBT2135044.1"/>
    </source>
</evidence>
<accession>A0ABS5W5S0</accession>
<dbReference type="Proteomes" id="UP000811255">
    <property type="component" value="Unassembled WGS sequence"/>
</dbReference>
<sequence length="165" mass="18559">MGQQTAVPLPAEFKEVCELVRGLARRVADIEACTGSNDEPDYAPSFSDDELAIAAASIYRLRFQRANHFDPTLFGEPAWDMLLDLFIQRVKGKRVSTTGLCLGADVPHSTGLRHIERMCDENILRRCTAKDDKRLILIELTPKGLRLMRDYLSNAVAQLKMQLPE</sequence>
<dbReference type="RefSeq" id="WP_214536633.1">
    <property type="nucleotide sequence ID" value="NZ_JAHFVK010000002.1"/>
</dbReference>
<keyword evidence="2" id="KW-1185">Reference proteome</keyword>
<dbReference type="SUPFAM" id="SSF46785">
    <property type="entry name" value="Winged helix' DNA-binding domain"/>
    <property type="match status" value="1"/>
</dbReference>
<comment type="caution">
    <text evidence="1">The sequence shown here is derived from an EMBL/GenBank/DDBJ whole genome shotgun (WGS) entry which is preliminary data.</text>
</comment>
<organism evidence="1 2">
    <name type="scientific">Croceibacterium selenioxidans</name>
    <dbReference type="NCBI Taxonomy" id="2838833"/>
    <lineage>
        <taxon>Bacteria</taxon>
        <taxon>Pseudomonadati</taxon>
        <taxon>Pseudomonadota</taxon>
        <taxon>Alphaproteobacteria</taxon>
        <taxon>Sphingomonadales</taxon>
        <taxon>Erythrobacteraceae</taxon>
        <taxon>Croceibacterium</taxon>
    </lineage>
</organism>
<reference evidence="1 2" key="1">
    <citation type="submission" date="2021-05" db="EMBL/GenBank/DDBJ databases">
        <title>Croceibacterium sp. LX-88 genome sequence.</title>
        <authorList>
            <person name="Luo X."/>
        </authorList>
    </citation>
    <scope>NUCLEOTIDE SEQUENCE [LARGE SCALE GENOMIC DNA]</scope>
    <source>
        <strain evidence="1 2">LX-88</strain>
    </source>
</reference>
<name>A0ABS5W5S0_9SPHN</name>
<gene>
    <name evidence="1" type="ORF">KK137_11930</name>
</gene>
<dbReference type="Gene3D" id="1.10.10.10">
    <property type="entry name" value="Winged helix-like DNA-binding domain superfamily/Winged helix DNA-binding domain"/>
    <property type="match status" value="1"/>
</dbReference>
<dbReference type="EMBL" id="JAHFVK010000002">
    <property type="protein sequence ID" value="MBT2135044.1"/>
    <property type="molecule type" value="Genomic_DNA"/>
</dbReference>
<dbReference type="InterPro" id="IPR036388">
    <property type="entry name" value="WH-like_DNA-bd_sf"/>
</dbReference>
<dbReference type="InterPro" id="IPR036390">
    <property type="entry name" value="WH_DNA-bd_sf"/>
</dbReference>